<gene>
    <name evidence="2" type="ORF">ACFQ1T_06430</name>
</gene>
<reference evidence="3" key="1">
    <citation type="journal article" date="2019" name="Int. J. Syst. Evol. Microbiol.">
        <title>The Global Catalogue of Microorganisms (GCM) 10K type strain sequencing project: providing services to taxonomists for standard genome sequencing and annotation.</title>
        <authorList>
            <consortium name="The Broad Institute Genomics Platform"/>
            <consortium name="The Broad Institute Genome Sequencing Center for Infectious Disease"/>
            <person name="Wu L."/>
            <person name="Ma J."/>
        </authorList>
    </citation>
    <scope>NUCLEOTIDE SEQUENCE [LARGE SCALE GENOMIC DNA]</scope>
    <source>
        <strain evidence="3">CCUG 59685</strain>
    </source>
</reference>
<evidence type="ECO:0000313" key="2">
    <source>
        <dbReference type="EMBL" id="MFD0929413.1"/>
    </source>
</evidence>
<dbReference type="InterPro" id="IPR000120">
    <property type="entry name" value="Amidase"/>
</dbReference>
<proteinExistence type="predicted"/>
<dbReference type="InterPro" id="IPR023631">
    <property type="entry name" value="Amidase_dom"/>
</dbReference>
<dbReference type="NCBIfam" id="TIGR02715">
    <property type="entry name" value="amido_AtzE"/>
    <property type="match status" value="1"/>
</dbReference>
<comment type="caution">
    <text evidence="2">The sequence shown here is derived from an EMBL/GenBank/DDBJ whole genome shotgun (WGS) entry which is preliminary data.</text>
</comment>
<dbReference type="PANTHER" id="PTHR11895">
    <property type="entry name" value="TRANSAMIDASE"/>
    <property type="match status" value="1"/>
</dbReference>
<organism evidence="2 3">
    <name type="scientific">Methylophilus glucosoxydans</name>
    <dbReference type="NCBI Taxonomy" id="752553"/>
    <lineage>
        <taxon>Bacteria</taxon>
        <taxon>Pseudomonadati</taxon>
        <taxon>Pseudomonadota</taxon>
        <taxon>Betaproteobacteria</taxon>
        <taxon>Nitrosomonadales</taxon>
        <taxon>Methylophilaceae</taxon>
        <taxon>Methylophilus</taxon>
    </lineage>
</organism>
<evidence type="ECO:0000313" key="3">
    <source>
        <dbReference type="Proteomes" id="UP001597106"/>
    </source>
</evidence>
<dbReference type="EMBL" id="JBHTJW010000002">
    <property type="protein sequence ID" value="MFD0929413.1"/>
    <property type="molecule type" value="Genomic_DNA"/>
</dbReference>
<dbReference type="Proteomes" id="UP001597106">
    <property type="component" value="Unassembled WGS sequence"/>
</dbReference>
<dbReference type="SUPFAM" id="SSF75304">
    <property type="entry name" value="Amidase signature (AS) enzymes"/>
    <property type="match status" value="1"/>
</dbReference>
<evidence type="ECO:0000259" key="1">
    <source>
        <dbReference type="Pfam" id="PF01425"/>
    </source>
</evidence>
<dbReference type="Pfam" id="PF01425">
    <property type="entry name" value="Amidase"/>
    <property type="match status" value="1"/>
</dbReference>
<dbReference type="Gene3D" id="3.90.1300.10">
    <property type="entry name" value="Amidase signature (AS) domain"/>
    <property type="match status" value="1"/>
</dbReference>
<sequence length="449" mass="47416">MDGSQNAIEIANAIRLGTVSALRVTEAALADIARHDGRYNSFTTVTAGRALQEAAAVDAARDRGERLPPLAGVPYAVKNLFDIAGLPTLAGAKINQSHAPASTDAQLVQAMQRAGAILLGALNMDEYAYGFTTENHHFGPTRNPHDPTRSAGGSSGGSAAAVAAGLVPLTLGSDTNGSVRVPSSMCGLFGLKPTYGALSLQGMFPFVHSFDHAGIFARSAQDLSLCFDVLQGNTSADSTPRLVSDTPRLARLGGYFEQGDAQAQAAVATVCKALQVTQVVELPEVARARSAAYLITASEGGNRHLTRLRMQAADFDPLTRPRLAAGTTLPAAWYLQAQRLRRWFFEQAMQVFASTDVLIAPATPCCAQPLGQEDMVINGNRMPLRPNMGMFTQPISFIGLPVVAVPVHLPGQLPIAVQLIGAPGKEAQLLQLAHHLQSLSVCQSPVVRN</sequence>
<feature type="domain" description="Amidase" evidence="1">
    <location>
        <begin position="23"/>
        <end position="430"/>
    </location>
</feature>
<dbReference type="InterPro" id="IPR014087">
    <property type="entry name" value="Carboxybiuret_hydro_AtzE"/>
</dbReference>
<protein>
    <submittedName>
        <fullName evidence="2">AtzE family amidohydrolase</fullName>
    </submittedName>
</protein>
<dbReference type="InterPro" id="IPR036928">
    <property type="entry name" value="AS_sf"/>
</dbReference>
<accession>A0ABW3GGF2</accession>
<dbReference type="RefSeq" id="WP_379074967.1">
    <property type="nucleotide sequence ID" value="NZ_JBHTJW010000002.1"/>
</dbReference>
<dbReference type="NCBIfam" id="NF006631">
    <property type="entry name" value="PRK09201.1"/>
    <property type="match status" value="1"/>
</dbReference>
<name>A0ABW3GGF2_9PROT</name>
<dbReference type="PANTHER" id="PTHR11895:SF172">
    <property type="entry name" value="GLUTAMYL-TRNA(GLN) AMIDOTRANSFERASE"/>
    <property type="match status" value="1"/>
</dbReference>
<keyword evidence="3" id="KW-1185">Reference proteome</keyword>